<keyword evidence="3" id="KW-0808">Transferase</keyword>
<dbReference type="Gene3D" id="3.40.50.2000">
    <property type="entry name" value="Glycogen Phosphorylase B"/>
    <property type="match status" value="2"/>
</dbReference>
<organism evidence="3 4">
    <name type="scientific">Desulfocucumis palustris</name>
    <dbReference type="NCBI Taxonomy" id="1898651"/>
    <lineage>
        <taxon>Bacteria</taxon>
        <taxon>Bacillati</taxon>
        <taxon>Bacillota</taxon>
        <taxon>Clostridia</taxon>
        <taxon>Eubacteriales</taxon>
        <taxon>Desulfocucumaceae</taxon>
        <taxon>Desulfocucumis</taxon>
    </lineage>
</organism>
<comment type="caution">
    <text evidence="3">The sequence shown here is derived from an EMBL/GenBank/DDBJ whole genome shotgun (WGS) entry which is preliminary data.</text>
</comment>
<protein>
    <submittedName>
        <fullName evidence="3">Glycosyl transferase, group 1</fullName>
    </submittedName>
</protein>
<feature type="domain" description="Glycosyl transferase family 1" evidence="1">
    <location>
        <begin position="145"/>
        <end position="309"/>
    </location>
</feature>
<dbReference type="Proteomes" id="UP000239549">
    <property type="component" value="Unassembled WGS sequence"/>
</dbReference>
<dbReference type="Pfam" id="PF00534">
    <property type="entry name" value="Glycos_transf_1"/>
    <property type="match status" value="1"/>
</dbReference>
<dbReference type="Pfam" id="PF13439">
    <property type="entry name" value="Glyco_transf_4"/>
    <property type="match status" value="1"/>
</dbReference>
<reference evidence="4" key="1">
    <citation type="submission" date="2018-02" db="EMBL/GenBank/DDBJ databases">
        <title>Genome sequence of Desulfocucumis palustris strain NAW-5.</title>
        <authorList>
            <person name="Watanabe M."/>
            <person name="Kojima H."/>
            <person name="Fukui M."/>
        </authorList>
    </citation>
    <scope>NUCLEOTIDE SEQUENCE [LARGE SCALE GENOMIC DNA]</scope>
    <source>
        <strain evidence="4">NAW-5</strain>
    </source>
</reference>
<proteinExistence type="predicted"/>
<dbReference type="SUPFAM" id="SSF53756">
    <property type="entry name" value="UDP-Glycosyltransferase/glycogen phosphorylase"/>
    <property type="match status" value="1"/>
</dbReference>
<dbReference type="PANTHER" id="PTHR12526:SF630">
    <property type="entry name" value="GLYCOSYLTRANSFERASE"/>
    <property type="match status" value="1"/>
</dbReference>
<keyword evidence="4" id="KW-1185">Reference proteome</keyword>
<sequence length="336" mass="37500">MYLIAPEGWLVDKLGDTPDRLFVTGLSRGTTGRVEEILNQIKPDIVNTFILSGGIYGYLAWKKKKNGHIFITVNNPIIYDGIKPLNRFLYPYFYRWMAKGCSVFLVKSDKVKDEVRRVVRNRVPTVSIKNGIDFSIYDRKKEYPDLRSEWNIPRDGFVISSVGALEVRKGHCYLIEAIAKLTTEHKNLYCCIVGSGSEETNVRAQIQSLGVADRVLLLGRRSDINAVLGNSDVFALPSLHEGLPNALMEAMAMGLPCVATDVGGVRELIPDTTLGSVVPPKSAEDLYRELGRYLGDPGLRRATGERAYEKMNSEFSLQAATENLLSVYLQYMVGDP</sequence>
<evidence type="ECO:0000259" key="1">
    <source>
        <dbReference type="Pfam" id="PF00534"/>
    </source>
</evidence>
<dbReference type="InterPro" id="IPR001296">
    <property type="entry name" value="Glyco_trans_1"/>
</dbReference>
<gene>
    <name evidence="3" type="ORF">DCCM_2944</name>
</gene>
<evidence type="ECO:0000313" key="4">
    <source>
        <dbReference type="Proteomes" id="UP000239549"/>
    </source>
</evidence>
<evidence type="ECO:0000259" key="2">
    <source>
        <dbReference type="Pfam" id="PF13439"/>
    </source>
</evidence>
<dbReference type="GO" id="GO:0016757">
    <property type="term" value="F:glycosyltransferase activity"/>
    <property type="evidence" value="ECO:0007669"/>
    <property type="project" value="InterPro"/>
</dbReference>
<dbReference type="AlphaFoldDB" id="A0A2L2XDN4"/>
<feature type="domain" description="Glycosyltransferase subfamily 4-like N-terminal" evidence="2">
    <location>
        <begin position="31"/>
        <end position="133"/>
    </location>
</feature>
<accession>A0A2L2XDN4</accession>
<evidence type="ECO:0000313" key="3">
    <source>
        <dbReference type="EMBL" id="GBF33833.1"/>
    </source>
</evidence>
<name>A0A2L2XDN4_9FIRM</name>
<dbReference type="EMBL" id="BFAV01000121">
    <property type="protein sequence ID" value="GBF33833.1"/>
    <property type="molecule type" value="Genomic_DNA"/>
</dbReference>
<dbReference type="InterPro" id="IPR028098">
    <property type="entry name" value="Glyco_trans_4-like_N"/>
</dbReference>
<dbReference type="PANTHER" id="PTHR12526">
    <property type="entry name" value="GLYCOSYLTRANSFERASE"/>
    <property type="match status" value="1"/>
</dbReference>